<evidence type="ECO:0000256" key="4">
    <source>
        <dbReference type="ARBA" id="ARBA00048391"/>
    </source>
</evidence>
<reference evidence="8 9" key="1">
    <citation type="submission" date="2019-12" db="EMBL/GenBank/DDBJ databases">
        <authorList>
            <person name="Wolfe R."/>
            <person name="Danczak R."/>
            <person name="Wilkins M."/>
        </authorList>
    </citation>
    <scope>NUCLEOTIDE SEQUENCE [LARGE SCALE GENOMIC DNA]</scope>
    <source>
        <strain evidence="8">X2_MaxBin.013</strain>
    </source>
</reference>
<feature type="binding site" evidence="5">
    <location>
        <begin position="92"/>
        <end position="96"/>
    </location>
    <ligand>
        <name>S-adenosyl-L-methionine</name>
        <dbReference type="ChEBI" id="CHEBI:59789"/>
    </ligand>
</feature>
<feature type="binding site" evidence="5">
    <location>
        <begin position="158"/>
        <end position="161"/>
    </location>
    <ligand>
        <name>substrate</name>
    </ligand>
</feature>
<accession>A0A833NRF4</accession>
<dbReference type="InterPro" id="IPR050320">
    <property type="entry name" value="N5-glutamine_MTase"/>
</dbReference>
<evidence type="ECO:0000256" key="5">
    <source>
        <dbReference type="HAMAP-Rule" id="MF_02126"/>
    </source>
</evidence>
<evidence type="ECO:0000259" key="6">
    <source>
        <dbReference type="Pfam" id="PF05175"/>
    </source>
</evidence>
<name>A0A833NRF4_UNCSA</name>
<keyword evidence="3 5" id="KW-0949">S-adenosyl-L-methionine</keyword>
<feature type="binding site" evidence="5">
    <location>
        <position position="158"/>
    </location>
    <ligand>
        <name>S-adenosyl-L-methionine</name>
        <dbReference type="ChEBI" id="CHEBI:59789"/>
    </ligand>
</feature>
<dbReference type="InterPro" id="IPR004556">
    <property type="entry name" value="HemK-like"/>
</dbReference>
<dbReference type="Gene3D" id="3.40.50.150">
    <property type="entry name" value="Vaccinia Virus protein VP39"/>
    <property type="match status" value="1"/>
</dbReference>
<dbReference type="GO" id="GO:0032259">
    <property type="term" value="P:methylation"/>
    <property type="evidence" value="ECO:0007669"/>
    <property type="project" value="UniProtKB-KW"/>
</dbReference>
<protein>
    <recommendedName>
        <fullName evidence="5">Release factor glutamine methyltransferase</fullName>
        <shortName evidence="5">RF MTase</shortName>
        <ecNumber evidence="5">2.1.1.297</ecNumber>
    </recommendedName>
    <alternativeName>
        <fullName evidence="5">N5-glutamine methyltransferase PrmC</fullName>
    </alternativeName>
    <alternativeName>
        <fullName evidence="5">Protein-(glutamine-N5) MTase PrmC</fullName>
    </alternativeName>
    <alternativeName>
        <fullName evidence="5">Protein-glutamine N-methyltransferase PrmC</fullName>
    </alternativeName>
</protein>
<evidence type="ECO:0000313" key="8">
    <source>
        <dbReference type="EMBL" id="KAF0133160.1"/>
    </source>
</evidence>
<feature type="domain" description="Release factor glutamine methyltransferase N-terminal" evidence="7">
    <location>
        <begin position="2"/>
        <end position="47"/>
    </location>
</feature>
<organism evidence="8 9">
    <name type="scientific">Candidatus Saganbacteria bacterium</name>
    <dbReference type="NCBI Taxonomy" id="2575572"/>
    <lineage>
        <taxon>Bacteria</taxon>
        <taxon>Bacillati</taxon>
        <taxon>Saganbacteria</taxon>
    </lineage>
</organism>
<dbReference type="Pfam" id="PF17827">
    <property type="entry name" value="PrmC_N"/>
    <property type="match status" value="1"/>
</dbReference>
<dbReference type="AlphaFoldDB" id="A0A833NRF4"/>
<comment type="catalytic activity">
    <reaction evidence="4 5">
        <text>L-glutaminyl-[peptide chain release factor] + S-adenosyl-L-methionine = N(5)-methyl-L-glutaminyl-[peptide chain release factor] + S-adenosyl-L-homocysteine + H(+)</text>
        <dbReference type="Rhea" id="RHEA:42896"/>
        <dbReference type="Rhea" id="RHEA-COMP:10271"/>
        <dbReference type="Rhea" id="RHEA-COMP:10272"/>
        <dbReference type="ChEBI" id="CHEBI:15378"/>
        <dbReference type="ChEBI" id="CHEBI:30011"/>
        <dbReference type="ChEBI" id="CHEBI:57856"/>
        <dbReference type="ChEBI" id="CHEBI:59789"/>
        <dbReference type="ChEBI" id="CHEBI:61891"/>
        <dbReference type="EC" id="2.1.1.297"/>
    </reaction>
</comment>
<dbReference type="PROSITE" id="PS00092">
    <property type="entry name" value="N6_MTASE"/>
    <property type="match status" value="1"/>
</dbReference>
<dbReference type="InterPro" id="IPR007848">
    <property type="entry name" value="Small_mtfrase_dom"/>
</dbReference>
<dbReference type="PANTHER" id="PTHR18895">
    <property type="entry name" value="HEMK METHYLTRANSFERASE"/>
    <property type="match status" value="1"/>
</dbReference>
<comment type="function">
    <text evidence="5">Methylates the class 1 translation termination release factors RF1/PrfA and RF2/PrfB on the glutamine residue of the universally conserved GGQ motif.</text>
</comment>
<comment type="caution">
    <text evidence="8">The sequence shown here is derived from an EMBL/GenBank/DDBJ whole genome shotgun (WGS) entry which is preliminary data.</text>
</comment>
<dbReference type="PANTHER" id="PTHR18895:SF74">
    <property type="entry name" value="MTRF1L RELEASE FACTOR GLUTAMINE METHYLTRANSFERASE"/>
    <property type="match status" value="1"/>
</dbReference>
<feature type="domain" description="Methyltransferase small" evidence="6">
    <location>
        <begin position="74"/>
        <end position="162"/>
    </location>
</feature>
<dbReference type="InterPro" id="IPR029063">
    <property type="entry name" value="SAM-dependent_MTases_sf"/>
</dbReference>
<dbReference type="EC" id="2.1.1.297" evidence="5"/>
<evidence type="ECO:0000259" key="7">
    <source>
        <dbReference type="Pfam" id="PF17827"/>
    </source>
</evidence>
<dbReference type="NCBIfam" id="TIGR03534">
    <property type="entry name" value="RF_mod_PrmC"/>
    <property type="match status" value="1"/>
</dbReference>
<dbReference type="GO" id="GO:0102559">
    <property type="term" value="F:peptide chain release factor N(5)-glutamine methyltransferase activity"/>
    <property type="evidence" value="ECO:0007669"/>
    <property type="project" value="UniProtKB-EC"/>
</dbReference>
<dbReference type="Pfam" id="PF05175">
    <property type="entry name" value="MTS"/>
    <property type="match status" value="1"/>
</dbReference>
<proteinExistence type="inferred from homology"/>
<comment type="caution">
    <text evidence="5">Lacks conserved residue(s) required for the propagation of feature annotation.</text>
</comment>
<evidence type="ECO:0000256" key="3">
    <source>
        <dbReference type="ARBA" id="ARBA00022691"/>
    </source>
</evidence>
<dbReference type="InterPro" id="IPR040758">
    <property type="entry name" value="PrmC_N"/>
</dbReference>
<dbReference type="Proteomes" id="UP000488506">
    <property type="component" value="Unassembled WGS sequence"/>
</dbReference>
<dbReference type="InterPro" id="IPR002052">
    <property type="entry name" value="DNA_methylase_N6_adenine_CS"/>
</dbReference>
<keyword evidence="1 5" id="KW-0489">Methyltransferase</keyword>
<dbReference type="GO" id="GO:0003676">
    <property type="term" value="F:nucleic acid binding"/>
    <property type="evidence" value="ECO:0007669"/>
    <property type="project" value="InterPro"/>
</dbReference>
<feature type="binding site" evidence="5">
    <location>
        <position position="115"/>
    </location>
    <ligand>
        <name>S-adenosyl-L-methionine</name>
        <dbReference type="ChEBI" id="CHEBI:59789"/>
    </ligand>
</feature>
<gene>
    <name evidence="5" type="primary">prmC</name>
    <name evidence="8" type="ORF">FD145_1418</name>
</gene>
<dbReference type="EMBL" id="WPAF01000033">
    <property type="protein sequence ID" value="KAF0133160.1"/>
    <property type="molecule type" value="Genomic_DNA"/>
</dbReference>
<dbReference type="Gene3D" id="1.10.8.10">
    <property type="entry name" value="DNA helicase RuvA subunit, C-terminal domain"/>
    <property type="match status" value="1"/>
</dbReference>
<keyword evidence="2 5" id="KW-0808">Transferase</keyword>
<evidence type="ECO:0000256" key="2">
    <source>
        <dbReference type="ARBA" id="ARBA00022679"/>
    </source>
</evidence>
<dbReference type="SUPFAM" id="SSF53335">
    <property type="entry name" value="S-adenosyl-L-methionine-dependent methyltransferases"/>
    <property type="match status" value="1"/>
</dbReference>
<dbReference type="CDD" id="cd02440">
    <property type="entry name" value="AdoMet_MTases"/>
    <property type="match status" value="1"/>
</dbReference>
<comment type="similarity">
    <text evidence="5">Belongs to the protein N5-glutamine methyltransferase family. PrmC subfamily.</text>
</comment>
<evidence type="ECO:0000313" key="9">
    <source>
        <dbReference type="Proteomes" id="UP000488506"/>
    </source>
</evidence>
<sequence length="252" mass="28562">MILMCHALKISHSHLAAHPELFDKNNPIYKKYLERRKNHEPIAYILGFQPFLGLNIQVNKNVLIPRPETEYMAELAIKYLPKNKNTIIADIGCGSGCLSIALAHYLTKSKLFAVDPSKKALNIAKLNANSHNLSKRIKFIKGDLFSKLHSKFDCIISNPPYIPTGEIDKLMPDVSHWEPKIALNGGKDGQKFIKRIIADSPKHLKPNGFLLVEFGYKQSKAVEKLANKYFNCVEIIKDLSGIKRYLLAREKL</sequence>
<dbReference type="InterPro" id="IPR019874">
    <property type="entry name" value="RF_methyltr_PrmC"/>
</dbReference>
<dbReference type="NCBIfam" id="TIGR00536">
    <property type="entry name" value="hemK_fam"/>
    <property type="match status" value="1"/>
</dbReference>
<evidence type="ECO:0000256" key="1">
    <source>
        <dbReference type="ARBA" id="ARBA00022603"/>
    </source>
</evidence>
<dbReference type="HAMAP" id="MF_02126">
    <property type="entry name" value="RF_methyltr_PrmC"/>
    <property type="match status" value="1"/>
</dbReference>